<feature type="non-terminal residue" evidence="1">
    <location>
        <position position="1"/>
    </location>
</feature>
<accession>A0A0K2V9A1</accession>
<reference evidence="1" key="1">
    <citation type="submission" date="2014-05" db="EMBL/GenBank/DDBJ databases">
        <authorList>
            <person name="Chronopoulou M."/>
        </authorList>
    </citation>
    <scope>NUCLEOTIDE SEQUENCE</scope>
    <source>
        <tissue evidence="1">Whole organism</tissue>
    </source>
</reference>
<sequence length="148" mass="17465">WSFIKSQALHYELCKGNFLQSSIENPYASRSQIFLLFDTVYLFKNFYNNFLNRKTSVFPSFILKDYQHEEFNPGSADHIFHLLKKELGLPIKLAHQLNNKVLAPKSIEKVKVNLAEHFFSLSTISGLNQYEEDYPEWNCTKIFFKFIN</sequence>
<organism evidence="1">
    <name type="scientific">Lepeophtheirus salmonis</name>
    <name type="common">Salmon louse</name>
    <name type="synonym">Caligus salmonis</name>
    <dbReference type="NCBI Taxonomy" id="72036"/>
    <lineage>
        <taxon>Eukaryota</taxon>
        <taxon>Metazoa</taxon>
        <taxon>Ecdysozoa</taxon>
        <taxon>Arthropoda</taxon>
        <taxon>Crustacea</taxon>
        <taxon>Multicrustacea</taxon>
        <taxon>Hexanauplia</taxon>
        <taxon>Copepoda</taxon>
        <taxon>Siphonostomatoida</taxon>
        <taxon>Caligidae</taxon>
        <taxon>Lepeophtheirus</taxon>
    </lineage>
</organism>
<dbReference type="OrthoDB" id="5988927at2759"/>
<dbReference type="AlphaFoldDB" id="A0A0K2V9A1"/>
<protein>
    <submittedName>
        <fullName evidence="1">Uncharacterized protein</fullName>
    </submittedName>
</protein>
<evidence type="ECO:0000313" key="1">
    <source>
        <dbReference type="EMBL" id="CDW47064.1"/>
    </source>
</evidence>
<name>A0A0K2V9A1_LEPSM</name>
<dbReference type="EMBL" id="HACA01029703">
    <property type="protein sequence ID" value="CDW47064.1"/>
    <property type="molecule type" value="Transcribed_RNA"/>
</dbReference>
<proteinExistence type="predicted"/>